<dbReference type="PANTHER" id="PTHR36449:SF1">
    <property type="entry name" value="ACETYLTRANSFERASE"/>
    <property type="match status" value="1"/>
</dbReference>
<dbReference type="Pfam" id="PF13508">
    <property type="entry name" value="Acetyltransf_7"/>
    <property type="match status" value="1"/>
</dbReference>
<proteinExistence type="predicted"/>
<dbReference type="PANTHER" id="PTHR36449">
    <property type="entry name" value="ACETYLTRANSFERASE-RELATED"/>
    <property type="match status" value="1"/>
</dbReference>
<dbReference type="InterPro" id="IPR016181">
    <property type="entry name" value="Acyl_CoA_acyltransferase"/>
</dbReference>
<dbReference type="InterPro" id="IPR000182">
    <property type="entry name" value="GNAT_dom"/>
</dbReference>
<dbReference type="OrthoDB" id="9799147at2"/>
<evidence type="ECO:0000256" key="2">
    <source>
        <dbReference type="ARBA" id="ARBA00022649"/>
    </source>
</evidence>
<keyword evidence="2" id="KW-1277">Toxin-antitoxin system</keyword>
<dbReference type="RefSeq" id="WP_094690145.1">
    <property type="nucleotide sequence ID" value="NZ_JACBYZ010000001.1"/>
</dbReference>
<evidence type="ECO:0000256" key="5">
    <source>
        <dbReference type="ARBA" id="ARBA00049880"/>
    </source>
</evidence>
<sequence>MAVKDQRFTKPRKLERTDNLEEFSCGVIEIDDWLHHRAFSSLKSDAAITYLSFSESGKLAGFYSLSSYSIARHRVHGWLARNTPLQIPTILLGQLGVDQEFQSQGLGWKLLHNAVLRSLSVASHVGSRALVVEPVSESAAQFYHRFGFEDLPDTGLLFYKLVPSSHHA</sequence>
<reference evidence="7 8" key="1">
    <citation type="journal article" date="2017" name="BMC Genomics">
        <title>Comparative genomic and phylogenomic analyses of the Bifidobacteriaceae family.</title>
        <authorList>
            <person name="Lugli G.A."/>
            <person name="Milani C."/>
            <person name="Turroni F."/>
            <person name="Duranti S."/>
            <person name="Mancabelli L."/>
            <person name="Mangifesta M."/>
            <person name="Ferrario C."/>
            <person name="Modesto M."/>
            <person name="Mattarelli P."/>
            <person name="Jiri K."/>
            <person name="van Sinderen D."/>
            <person name="Ventura M."/>
        </authorList>
    </citation>
    <scope>NUCLEOTIDE SEQUENCE [LARGE SCALE GENOMIC DNA]</scope>
    <source>
        <strain evidence="7 8">LMG 21773</strain>
    </source>
</reference>
<keyword evidence="8" id="KW-1185">Reference proteome</keyword>
<evidence type="ECO:0000259" key="6">
    <source>
        <dbReference type="Pfam" id="PF13508"/>
    </source>
</evidence>
<organism evidence="7 8">
    <name type="scientific">Aeriscardovia aeriphila</name>
    <dbReference type="NCBI Taxonomy" id="218139"/>
    <lineage>
        <taxon>Bacteria</taxon>
        <taxon>Bacillati</taxon>
        <taxon>Actinomycetota</taxon>
        <taxon>Actinomycetes</taxon>
        <taxon>Bifidobacteriales</taxon>
        <taxon>Bifidobacteriaceae</taxon>
        <taxon>Aeriscardovia</taxon>
    </lineage>
</organism>
<evidence type="ECO:0000256" key="1">
    <source>
        <dbReference type="ARBA" id="ARBA00022491"/>
    </source>
</evidence>
<evidence type="ECO:0000256" key="3">
    <source>
        <dbReference type="ARBA" id="ARBA00022679"/>
    </source>
</evidence>
<dbReference type="GO" id="GO:0016747">
    <property type="term" value="F:acyltransferase activity, transferring groups other than amino-acyl groups"/>
    <property type="evidence" value="ECO:0007669"/>
    <property type="project" value="InterPro"/>
</dbReference>
<keyword evidence="4" id="KW-0012">Acyltransferase</keyword>
<evidence type="ECO:0000256" key="4">
    <source>
        <dbReference type="ARBA" id="ARBA00023315"/>
    </source>
</evidence>
<dbReference type="Gene3D" id="3.40.630.30">
    <property type="match status" value="1"/>
</dbReference>
<comment type="caution">
    <text evidence="7">The sequence shown here is derived from an EMBL/GenBank/DDBJ whole genome shotgun (WGS) entry which is preliminary data.</text>
</comment>
<name>A0A261F837_9BIFI</name>
<keyword evidence="3 7" id="KW-0808">Transferase</keyword>
<dbReference type="EMBL" id="MWWU01000003">
    <property type="protein sequence ID" value="OZG55254.1"/>
    <property type="molecule type" value="Genomic_DNA"/>
</dbReference>
<evidence type="ECO:0000313" key="7">
    <source>
        <dbReference type="EMBL" id="OZG55254.1"/>
    </source>
</evidence>
<comment type="catalytic activity">
    <reaction evidence="5">
        <text>glycyl-tRNA(Gly) + acetyl-CoA = N-acetylglycyl-tRNA(Gly) + CoA + H(+)</text>
        <dbReference type="Rhea" id="RHEA:81867"/>
        <dbReference type="Rhea" id="RHEA-COMP:9683"/>
        <dbReference type="Rhea" id="RHEA-COMP:19766"/>
        <dbReference type="ChEBI" id="CHEBI:15378"/>
        <dbReference type="ChEBI" id="CHEBI:57287"/>
        <dbReference type="ChEBI" id="CHEBI:57288"/>
        <dbReference type="ChEBI" id="CHEBI:78522"/>
        <dbReference type="ChEBI" id="CHEBI:232036"/>
    </reaction>
</comment>
<protein>
    <submittedName>
        <fullName evidence="7">GNAT family acetyltransferase</fullName>
    </submittedName>
</protein>
<feature type="domain" description="N-acetyltransferase" evidence="6">
    <location>
        <begin position="73"/>
        <end position="149"/>
    </location>
</feature>
<dbReference type="SUPFAM" id="SSF55729">
    <property type="entry name" value="Acyl-CoA N-acyltransferases (Nat)"/>
    <property type="match status" value="1"/>
</dbReference>
<evidence type="ECO:0000313" key="8">
    <source>
        <dbReference type="Proteomes" id="UP000228976"/>
    </source>
</evidence>
<dbReference type="AlphaFoldDB" id="A0A261F837"/>
<gene>
    <name evidence="7" type="ORF">AEAE_1051</name>
</gene>
<accession>A0A261F837</accession>
<keyword evidence="1" id="KW-0678">Repressor</keyword>
<dbReference type="Proteomes" id="UP000228976">
    <property type="component" value="Unassembled WGS sequence"/>
</dbReference>